<dbReference type="EMBL" id="JAAIUW010000005">
    <property type="protein sequence ID" value="KAF7830057.1"/>
    <property type="molecule type" value="Genomic_DNA"/>
</dbReference>
<reference evidence="2" key="1">
    <citation type="submission" date="2020-09" db="EMBL/GenBank/DDBJ databases">
        <title>Genome-Enabled Discovery of Anthraquinone Biosynthesis in Senna tora.</title>
        <authorList>
            <person name="Kang S.-H."/>
            <person name="Pandey R.P."/>
            <person name="Lee C.-M."/>
            <person name="Sim J.-S."/>
            <person name="Jeong J.-T."/>
            <person name="Choi B.-S."/>
            <person name="Jung M."/>
            <person name="Ginzburg D."/>
            <person name="Zhao K."/>
            <person name="Won S.Y."/>
            <person name="Oh T.-J."/>
            <person name="Yu Y."/>
            <person name="Kim N.-H."/>
            <person name="Lee O.R."/>
            <person name="Lee T.-H."/>
            <person name="Bashyal P."/>
            <person name="Kim T.-S."/>
            <person name="Lee W.-H."/>
            <person name="Kawkins C."/>
            <person name="Kim C.-K."/>
            <person name="Kim J.S."/>
            <person name="Ahn B.O."/>
            <person name="Rhee S.Y."/>
            <person name="Sohng J.K."/>
        </authorList>
    </citation>
    <scope>NUCLEOTIDE SEQUENCE</scope>
    <source>
        <tissue evidence="2">Leaf</tissue>
    </source>
</reference>
<name>A0A834TXL6_9FABA</name>
<gene>
    <name evidence="2" type="ORF">G2W53_012390</name>
</gene>
<comment type="caution">
    <text evidence="2">The sequence shown here is derived from an EMBL/GenBank/DDBJ whole genome shotgun (WGS) entry which is preliminary data.</text>
</comment>
<sequence>MLLLRIDGGVHGGVHWSGEREVQRTLDLRAVRGGREGRDSEVGERHKYGRGYEASHKLLPVVQDIHSTQQSHRGIDRSRQTSLATNLEGRRADDVSAAG</sequence>
<proteinExistence type="predicted"/>
<dbReference type="Proteomes" id="UP000634136">
    <property type="component" value="Unassembled WGS sequence"/>
</dbReference>
<evidence type="ECO:0000256" key="1">
    <source>
        <dbReference type="SAM" id="MobiDB-lite"/>
    </source>
</evidence>
<dbReference type="AlphaFoldDB" id="A0A834TXL6"/>
<organism evidence="2 3">
    <name type="scientific">Senna tora</name>
    <dbReference type="NCBI Taxonomy" id="362788"/>
    <lineage>
        <taxon>Eukaryota</taxon>
        <taxon>Viridiplantae</taxon>
        <taxon>Streptophyta</taxon>
        <taxon>Embryophyta</taxon>
        <taxon>Tracheophyta</taxon>
        <taxon>Spermatophyta</taxon>
        <taxon>Magnoliopsida</taxon>
        <taxon>eudicotyledons</taxon>
        <taxon>Gunneridae</taxon>
        <taxon>Pentapetalae</taxon>
        <taxon>rosids</taxon>
        <taxon>fabids</taxon>
        <taxon>Fabales</taxon>
        <taxon>Fabaceae</taxon>
        <taxon>Caesalpinioideae</taxon>
        <taxon>Cassia clade</taxon>
        <taxon>Senna</taxon>
    </lineage>
</organism>
<protein>
    <submittedName>
        <fullName evidence="2">Uncharacterized protein</fullName>
    </submittedName>
</protein>
<keyword evidence="3" id="KW-1185">Reference proteome</keyword>
<feature type="compositionally biased region" description="Basic and acidic residues" evidence="1">
    <location>
        <begin position="88"/>
        <end position="99"/>
    </location>
</feature>
<evidence type="ECO:0000313" key="2">
    <source>
        <dbReference type="EMBL" id="KAF7830057.1"/>
    </source>
</evidence>
<evidence type="ECO:0000313" key="3">
    <source>
        <dbReference type="Proteomes" id="UP000634136"/>
    </source>
</evidence>
<accession>A0A834TXL6</accession>
<feature type="region of interest" description="Disordered" evidence="1">
    <location>
        <begin position="66"/>
        <end position="99"/>
    </location>
</feature>